<dbReference type="RefSeq" id="WP_270452074.1">
    <property type="nucleotide sequence ID" value="NZ_JADPIE010000001.1"/>
</dbReference>
<keyword evidence="1" id="KW-1133">Transmembrane helix</keyword>
<keyword evidence="1" id="KW-0812">Transmembrane</keyword>
<protein>
    <submittedName>
        <fullName evidence="2">Uncharacterized protein</fullName>
    </submittedName>
</protein>
<organism evidence="2 3">
    <name type="scientific">Halonatronomonas betaini</name>
    <dbReference type="NCBI Taxonomy" id="2778430"/>
    <lineage>
        <taxon>Bacteria</taxon>
        <taxon>Bacillati</taxon>
        <taxon>Bacillota</taxon>
        <taxon>Clostridia</taxon>
        <taxon>Halanaerobiales</taxon>
        <taxon>Halarsenatibacteraceae</taxon>
        <taxon>Halonatronomonas</taxon>
    </lineage>
</organism>
<dbReference type="Proteomes" id="UP000621436">
    <property type="component" value="Unassembled WGS sequence"/>
</dbReference>
<evidence type="ECO:0000256" key="1">
    <source>
        <dbReference type="SAM" id="Phobius"/>
    </source>
</evidence>
<keyword evidence="3" id="KW-1185">Reference proteome</keyword>
<evidence type="ECO:0000313" key="2">
    <source>
        <dbReference type="EMBL" id="MBF8435455.1"/>
    </source>
</evidence>
<proteinExistence type="predicted"/>
<feature type="transmembrane region" description="Helical" evidence="1">
    <location>
        <begin position="9"/>
        <end position="27"/>
    </location>
</feature>
<accession>A0A931AS73</accession>
<dbReference type="AlphaFoldDB" id="A0A931AS73"/>
<keyword evidence="1" id="KW-0472">Membrane</keyword>
<reference evidence="2" key="1">
    <citation type="submission" date="2020-11" db="EMBL/GenBank/DDBJ databases">
        <title>Halonatronomonas betainensis gen. nov., sp. nov. a novel haloalkaliphilic representative of the family Halanaerobiacae capable of betaine degradation.</title>
        <authorList>
            <person name="Boltyanskaya Y."/>
            <person name="Kevbrin V."/>
            <person name="Detkova E."/>
            <person name="Grouzdev D.S."/>
            <person name="Koziaeva V."/>
            <person name="Zhilina T."/>
        </authorList>
    </citation>
    <scope>NUCLEOTIDE SEQUENCE</scope>
    <source>
        <strain evidence="2">Z-7014</strain>
    </source>
</reference>
<feature type="transmembrane region" description="Helical" evidence="1">
    <location>
        <begin position="65"/>
        <end position="84"/>
    </location>
</feature>
<dbReference type="EMBL" id="JADPIE010000001">
    <property type="protein sequence ID" value="MBF8435455.1"/>
    <property type="molecule type" value="Genomic_DNA"/>
</dbReference>
<sequence>MSKMVQKVIVWGLIFGLVGLVFGYLVFGRVAGDYIGISNLITVPENLLEEIGESLTGIRQIRQQIIISGFAGLIIGAVGSALLMRKS</sequence>
<name>A0A931AS73_9FIRM</name>
<evidence type="ECO:0000313" key="3">
    <source>
        <dbReference type="Proteomes" id="UP000621436"/>
    </source>
</evidence>
<comment type="caution">
    <text evidence="2">The sequence shown here is derived from an EMBL/GenBank/DDBJ whole genome shotgun (WGS) entry which is preliminary data.</text>
</comment>
<gene>
    <name evidence="2" type="ORF">I0Q91_00055</name>
</gene>